<sequence length="129" mass="14494">MQEDTSAGTILVVAANAALIDKLSLRYKLVNEQTGHLMVSNCHRLWTPETPETLQARCPLRAIGESGIGKIFVLWHDSPTLTQKHDLTIRIFPRWHRTKEQTGRKKDISLASRQSPLYHHACAKVGSQA</sequence>
<gene>
    <name evidence="1" type="ORF">SFRICE_010922</name>
</gene>
<accession>A0A2H1VME0</accession>
<dbReference type="EMBL" id="ODYU01003351">
    <property type="protein sequence ID" value="SOQ41999.1"/>
    <property type="molecule type" value="Genomic_DNA"/>
</dbReference>
<evidence type="ECO:0000313" key="1">
    <source>
        <dbReference type="EMBL" id="SOQ41999.1"/>
    </source>
</evidence>
<dbReference type="AlphaFoldDB" id="A0A2H1VME0"/>
<protein>
    <submittedName>
        <fullName evidence="1">SFRICE_010922</fullName>
    </submittedName>
</protein>
<name>A0A2H1VME0_SPOFR</name>
<reference evidence="1" key="1">
    <citation type="submission" date="2016-07" db="EMBL/GenBank/DDBJ databases">
        <authorList>
            <person name="Bretaudeau A."/>
        </authorList>
    </citation>
    <scope>NUCLEOTIDE SEQUENCE</scope>
    <source>
        <strain evidence="1">Rice</strain>
        <tissue evidence="1">Whole body</tissue>
    </source>
</reference>
<organism evidence="1">
    <name type="scientific">Spodoptera frugiperda</name>
    <name type="common">Fall armyworm</name>
    <dbReference type="NCBI Taxonomy" id="7108"/>
    <lineage>
        <taxon>Eukaryota</taxon>
        <taxon>Metazoa</taxon>
        <taxon>Ecdysozoa</taxon>
        <taxon>Arthropoda</taxon>
        <taxon>Hexapoda</taxon>
        <taxon>Insecta</taxon>
        <taxon>Pterygota</taxon>
        <taxon>Neoptera</taxon>
        <taxon>Endopterygota</taxon>
        <taxon>Lepidoptera</taxon>
        <taxon>Glossata</taxon>
        <taxon>Ditrysia</taxon>
        <taxon>Noctuoidea</taxon>
        <taxon>Noctuidae</taxon>
        <taxon>Amphipyrinae</taxon>
        <taxon>Spodoptera</taxon>
    </lineage>
</organism>
<proteinExistence type="predicted"/>